<gene>
    <name evidence="1" type="ORF">C8P65_101301</name>
</gene>
<evidence type="ECO:0000313" key="2">
    <source>
        <dbReference type="Proteomes" id="UP000243985"/>
    </source>
</evidence>
<protein>
    <submittedName>
        <fullName evidence="1">Uncharacterized protein</fullName>
    </submittedName>
</protein>
<evidence type="ECO:0000313" key="1">
    <source>
        <dbReference type="EMBL" id="PTX08634.1"/>
    </source>
</evidence>
<dbReference type="Proteomes" id="UP000243985">
    <property type="component" value="Unassembled WGS sequence"/>
</dbReference>
<reference evidence="1 2" key="1">
    <citation type="submission" date="2018-04" db="EMBL/GenBank/DDBJ databases">
        <title>Genomic Encyclopedia of Archaeal and Bacterial Type Strains, Phase II (KMG-II): from individual species to whole genera.</title>
        <authorList>
            <person name="Goeker M."/>
        </authorList>
    </citation>
    <scope>NUCLEOTIDE SEQUENCE [LARGE SCALE GENOMIC DNA]</scope>
    <source>
        <strain evidence="1 2">DSM 22902</strain>
    </source>
</reference>
<proteinExistence type="predicted"/>
<organism evidence="1 2">
    <name type="scientific">Capnocytophaga leadbetteri</name>
    <dbReference type="NCBI Taxonomy" id="327575"/>
    <lineage>
        <taxon>Bacteria</taxon>
        <taxon>Pseudomonadati</taxon>
        <taxon>Bacteroidota</taxon>
        <taxon>Flavobacteriia</taxon>
        <taxon>Flavobacteriales</taxon>
        <taxon>Flavobacteriaceae</taxon>
        <taxon>Capnocytophaga</taxon>
    </lineage>
</organism>
<comment type="caution">
    <text evidence="1">The sequence shown here is derived from an EMBL/GenBank/DDBJ whole genome shotgun (WGS) entry which is preliminary data.</text>
</comment>
<dbReference type="AlphaFoldDB" id="A0A2T5XYM3"/>
<name>A0A2T5XYM3_9FLAO</name>
<sequence>MKLLTLQLIINKEIIFWFHDKIDEYFKKFNKL</sequence>
<accession>A0A2T5XYM3</accession>
<dbReference type="EMBL" id="QBKG01000001">
    <property type="protein sequence ID" value="PTX08634.1"/>
    <property type="molecule type" value="Genomic_DNA"/>
</dbReference>